<dbReference type="GO" id="GO:0006366">
    <property type="term" value="P:transcription by RNA polymerase II"/>
    <property type="evidence" value="ECO:0007669"/>
    <property type="project" value="InterPro"/>
</dbReference>
<accession>F2UC57</accession>
<sequence>MRARLLRELSVQQRKKEIEEELLVLQAMEEKIRDTLDGLELEEVALRAMISTPEEDEDMTDYSSDT</sequence>
<proteinExistence type="predicted"/>
<dbReference type="GeneID" id="16073637"/>
<dbReference type="GO" id="GO:0005634">
    <property type="term" value="C:nucleus"/>
    <property type="evidence" value="ECO:0007669"/>
    <property type="project" value="InterPro"/>
</dbReference>
<organism evidence="2">
    <name type="scientific">Salpingoeca rosetta (strain ATCC 50818 / BSB-021)</name>
    <dbReference type="NCBI Taxonomy" id="946362"/>
    <lineage>
        <taxon>Eukaryota</taxon>
        <taxon>Choanoflagellata</taxon>
        <taxon>Craspedida</taxon>
        <taxon>Salpingoecidae</taxon>
        <taxon>Salpingoeca</taxon>
    </lineage>
</organism>
<dbReference type="RefSeq" id="XP_004993064.1">
    <property type="nucleotide sequence ID" value="XM_004993007.1"/>
</dbReference>
<dbReference type="KEGG" id="sre:PTSG_12408"/>
<dbReference type="AlphaFoldDB" id="F2UC57"/>
<name>F2UC57_SALR5</name>
<dbReference type="EMBL" id="GL832968">
    <property type="protein sequence ID" value="EGD74164.1"/>
    <property type="molecule type" value="Genomic_DNA"/>
</dbReference>
<gene>
    <name evidence="1" type="ORF">PTSG_12408</name>
</gene>
<dbReference type="InParanoid" id="F2UC57"/>
<dbReference type="Pfam" id="PF15497">
    <property type="entry name" value="SNAPC5"/>
    <property type="match status" value="1"/>
</dbReference>
<dbReference type="GO" id="GO:0006384">
    <property type="term" value="P:transcription initiation at RNA polymerase III promoter"/>
    <property type="evidence" value="ECO:0007669"/>
    <property type="project" value="InterPro"/>
</dbReference>
<keyword evidence="2" id="KW-1185">Reference proteome</keyword>
<dbReference type="InterPro" id="IPR029138">
    <property type="entry name" value="SNAPC5"/>
</dbReference>
<reference evidence="1" key="1">
    <citation type="submission" date="2009-08" db="EMBL/GenBank/DDBJ databases">
        <title>Annotation of Salpingoeca rosetta.</title>
        <authorList>
            <consortium name="The Broad Institute Genome Sequencing Platform"/>
            <person name="Russ C."/>
            <person name="Cuomo C."/>
            <person name="Burger G."/>
            <person name="Gray M.W."/>
            <person name="Holland P.W.H."/>
            <person name="King N."/>
            <person name="Lang F.B.F."/>
            <person name="Roger A.J."/>
            <person name="Ruiz-Trillo I."/>
            <person name="Young S.K."/>
            <person name="Zeng Q."/>
            <person name="Gargeya S."/>
            <person name="Alvarado L."/>
            <person name="Berlin A."/>
            <person name="Chapman S.B."/>
            <person name="Chen Z."/>
            <person name="Freedman E."/>
            <person name="Gellesch M."/>
            <person name="Goldberg J."/>
            <person name="Griggs A."/>
            <person name="Gujja S."/>
            <person name="Heilman E."/>
            <person name="Heiman D."/>
            <person name="Howarth C."/>
            <person name="Mehta T."/>
            <person name="Neiman D."/>
            <person name="Pearson M."/>
            <person name="Roberts A."/>
            <person name="Saif S."/>
            <person name="Shea T."/>
            <person name="Shenoy N."/>
            <person name="Sisk P."/>
            <person name="Stolte C."/>
            <person name="Sykes S."/>
            <person name="White J."/>
            <person name="Yandava C."/>
            <person name="Haas B."/>
            <person name="Nusbaum C."/>
            <person name="Birren B."/>
        </authorList>
    </citation>
    <scope>NUCLEOTIDE SEQUENCE [LARGE SCALE GENOMIC DNA]</scope>
    <source>
        <strain evidence="1">ATCC 50818</strain>
    </source>
</reference>
<evidence type="ECO:0000313" key="2">
    <source>
        <dbReference type="Proteomes" id="UP000007799"/>
    </source>
</evidence>
<protein>
    <submittedName>
        <fullName evidence="1">Uncharacterized protein</fullName>
    </submittedName>
</protein>
<dbReference type="Proteomes" id="UP000007799">
    <property type="component" value="Unassembled WGS sequence"/>
</dbReference>
<evidence type="ECO:0000313" key="1">
    <source>
        <dbReference type="EMBL" id="EGD74164.1"/>
    </source>
</evidence>